<sequence length="650" mass="74365">MYLGVDYYPEHWDPSLFGEDIEKMKEMGVNMVRIGEFAWHLMEPEEGKYDFSFFDGVIKRFKEEGIAVMFGTPTATFPAWLVKKHPDILLEDEHGHPKSFGGRRQYCYNSKTYQTYSLAIVEKLVTHYQDESGIVSWQIDNELGHEGSDMCYCGECREAFHRFLERKYETAEELNKRWGTIFWGQTYNAFDEVPVPKPTITVHNPAMMLDWARFRSESLSSFAKMHLNLVKKLKGSHQEVTTNLPGGFFGKWFDHNEFSRELDFVSYDNYPVWGGLTKPVSPAFLSFTLGFVRGIKRENFWIVEQLMGAQGHDIIGYLPRPGQAQLWSYHAFAHGCSNMLYFRFRGMNRGAEQYCLGILDADNTRSRKFYEVQEVFKEVRKHEEVFHAPIEADVAVLYDFDNVWSMRIQQQSSQLEFTNELMRLYQPFHDVNVPVDVLRYDHDFSSYKVVLVPVLTLVDDELAARLKAFAENGGTVIFSFRAGMKNKDNNIPFGEKAPYQLKDLLGIEIDEAESLHGGQHVSIVSADSKTEASGSVWRDLVRPAAAETLYTYSDRFYKNYAAVTVNKFGEGKAYYVGTGAEEKVLGELALSVLNESGISYIESAPGVEVVIRGEHAIVMNHNDEDAVFEGEVLEPFETKILARSKGGHTQ</sequence>
<gene>
    <name evidence="14" type="ORF">GS18_0207280</name>
</gene>
<evidence type="ECO:0000256" key="8">
    <source>
        <dbReference type="PIRNR" id="PIRNR001084"/>
    </source>
</evidence>
<feature type="domain" description="Beta-galactosidase trimerisation" evidence="13">
    <location>
        <begin position="392"/>
        <end position="598"/>
    </location>
</feature>
<dbReference type="OrthoDB" id="9800974at2"/>
<evidence type="ECO:0000256" key="3">
    <source>
        <dbReference type="ARBA" id="ARBA00012756"/>
    </source>
</evidence>
<dbReference type="GO" id="GO:0046872">
    <property type="term" value="F:metal ion binding"/>
    <property type="evidence" value="ECO:0007669"/>
    <property type="project" value="UniProtKB-KW"/>
</dbReference>
<feature type="domain" description="Glycoside hydrolase family 42 N-terminal" evidence="12">
    <location>
        <begin position="6"/>
        <end position="381"/>
    </location>
</feature>
<evidence type="ECO:0000313" key="15">
    <source>
        <dbReference type="Proteomes" id="UP000028549"/>
    </source>
</evidence>
<evidence type="ECO:0000256" key="1">
    <source>
        <dbReference type="ARBA" id="ARBA00001412"/>
    </source>
</evidence>
<dbReference type="PANTHER" id="PTHR36447">
    <property type="entry name" value="BETA-GALACTOSIDASE GANA"/>
    <property type="match status" value="1"/>
</dbReference>
<evidence type="ECO:0000256" key="2">
    <source>
        <dbReference type="ARBA" id="ARBA00005940"/>
    </source>
</evidence>
<evidence type="ECO:0000256" key="4">
    <source>
        <dbReference type="ARBA" id="ARBA00022723"/>
    </source>
</evidence>
<dbReference type="Gene3D" id="3.20.20.80">
    <property type="entry name" value="Glycosidases"/>
    <property type="match status" value="1"/>
</dbReference>
<dbReference type="GO" id="GO:0005975">
    <property type="term" value="P:carbohydrate metabolic process"/>
    <property type="evidence" value="ECO:0007669"/>
    <property type="project" value="InterPro"/>
</dbReference>
<dbReference type="InterPro" id="IPR013738">
    <property type="entry name" value="Beta_galactosidase_Trimer"/>
</dbReference>
<dbReference type="EMBL" id="JNVC02000002">
    <property type="protein sequence ID" value="KEZ53390.1"/>
    <property type="molecule type" value="Genomic_DNA"/>
</dbReference>
<keyword evidence="4 11" id="KW-0479">Metal-binding</keyword>
<reference evidence="14 15" key="1">
    <citation type="journal article" date="2005" name="Int. J. Syst. Evol. Microbiol.">
        <title>Bacillus cibi sp. nov., isolated from jeotgal, a traditional Korean fermented seafood.</title>
        <authorList>
            <person name="Yoon J.H."/>
            <person name="Lee C.H."/>
            <person name="Oh T.K."/>
        </authorList>
    </citation>
    <scope>NUCLEOTIDE SEQUENCE [LARGE SCALE GENOMIC DNA]</scope>
    <source>
        <strain evidence="14 15">DSM 16189</strain>
    </source>
</reference>
<keyword evidence="15" id="KW-1185">Reference proteome</keyword>
<dbReference type="STRING" id="246786.GS18_0207280"/>
<protein>
    <recommendedName>
        <fullName evidence="3 8">Beta-galactosidase</fullName>
        <shortName evidence="8">Beta-gal</shortName>
        <ecNumber evidence="3 8">3.2.1.23</ecNumber>
    </recommendedName>
</protein>
<accession>A0A084H1C8</accession>
<keyword evidence="7 8" id="KW-0326">Glycosidase</keyword>
<dbReference type="SUPFAM" id="SSF52317">
    <property type="entry name" value="Class I glutamine amidotransferase-like"/>
    <property type="match status" value="1"/>
</dbReference>
<evidence type="ECO:0000256" key="11">
    <source>
        <dbReference type="PIRSR" id="PIRSR001084-3"/>
    </source>
</evidence>
<dbReference type="InterPro" id="IPR029062">
    <property type="entry name" value="Class_I_gatase-like"/>
</dbReference>
<dbReference type="PANTHER" id="PTHR36447:SF2">
    <property type="entry name" value="BETA-GALACTOSIDASE YESZ"/>
    <property type="match status" value="1"/>
</dbReference>
<feature type="binding site" evidence="11">
    <location>
        <position position="153"/>
    </location>
    <ligand>
        <name>Zn(2+)</name>
        <dbReference type="ChEBI" id="CHEBI:29105"/>
    </ligand>
</feature>
<comment type="catalytic activity">
    <reaction evidence="1 8">
        <text>Hydrolysis of terminal non-reducing beta-D-galactose residues in beta-D-galactosides.</text>
        <dbReference type="EC" id="3.2.1.23"/>
    </reaction>
</comment>
<feature type="binding site" evidence="11">
    <location>
        <position position="107"/>
    </location>
    <ligand>
        <name>Zn(2+)</name>
        <dbReference type="ChEBI" id="CHEBI:29105"/>
    </ligand>
</feature>
<dbReference type="AlphaFoldDB" id="A0A084H1C8"/>
<dbReference type="Proteomes" id="UP000028549">
    <property type="component" value="Unassembled WGS sequence"/>
</dbReference>
<feature type="binding site" evidence="10">
    <location>
        <position position="141"/>
    </location>
    <ligand>
        <name>substrate</name>
    </ligand>
</feature>
<evidence type="ECO:0000256" key="9">
    <source>
        <dbReference type="PIRSR" id="PIRSR001084-1"/>
    </source>
</evidence>
<name>A0A084H1C8_METID</name>
<dbReference type="SUPFAM" id="SSF51445">
    <property type="entry name" value="(Trans)glycosidases"/>
    <property type="match status" value="1"/>
</dbReference>
<evidence type="ECO:0000256" key="10">
    <source>
        <dbReference type="PIRSR" id="PIRSR001084-2"/>
    </source>
</evidence>
<proteinExistence type="inferred from homology"/>
<feature type="binding site" evidence="10">
    <location>
        <position position="103"/>
    </location>
    <ligand>
        <name>substrate</name>
    </ligand>
</feature>
<dbReference type="GO" id="GO:0009341">
    <property type="term" value="C:beta-galactosidase complex"/>
    <property type="evidence" value="ECO:0007669"/>
    <property type="project" value="InterPro"/>
</dbReference>
<dbReference type="PIRSF" id="PIRSF001084">
    <property type="entry name" value="B-galactosidase"/>
    <property type="match status" value="1"/>
</dbReference>
<dbReference type="CDD" id="cd03143">
    <property type="entry name" value="A4_beta-galactosidase_middle_domain"/>
    <property type="match status" value="1"/>
</dbReference>
<evidence type="ECO:0000256" key="6">
    <source>
        <dbReference type="ARBA" id="ARBA00022833"/>
    </source>
</evidence>
<keyword evidence="6 11" id="KW-0862">Zinc</keyword>
<organism evidence="14 15">
    <name type="scientific">Metabacillus indicus</name>
    <name type="common">Bacillus indicus</name>
    <dbReference type="NCBI Taxonomy" id="246786"/>
    <lineage>
        <taxon>Bacteria</taxon>
        <taxon>Bacillati</taxon>
        <taxon>Bacillota</taxon>
        <taxon>Bacilli</taxon>
        <taxon>Bacillales</taxon>
        <taxon>Bacillaceae</taxon>
        <taxon>Metabacillus</taxon>
    </lineage>
</organism>
<dbReference type="Pfam" id="PF08532">
    <property type="entry name" value="Glyco_hydro_42M"/>
    <property type="match status" value="1"/>
</dbReference>
<comment type="similarity">
    <text evidence="2 8">Belongs to the glycosyl hydrolase 42 family.</text>
</comment>
<feature type="active site" description="Proton donor" evidence="9">
    <location>
        <position position="142"/>
    </location>
</feature>
<dbReference type="GO" id="GO:0004565">
    <property type="term" value="F:beta-galactosidase activity"/>
    <property type="evidence" value="ECO:0007669"/>
    <property type="project" value="UniProtKB-EC"/>
</dbReference>
<dbReference type="Pfam" id="PF02449">
    <property type="entry name" value="Glyco_hydro_42"/>
    <property type="match status" value="1"/>
</dbReference>
<keyword evidence="5 8" id="KW-0378">Hydrolase</keyword>
<dbReference type="InterPro" id="IPR003476">
    <property type="entry name" value="Glyco_hydro_42"/>
</dbReference>
<evidence type="ECO:0000313" key="14">
    <source>
        <dbReference type="EMBL" id="KEZ53390.1"/>
    </source>
</evidence>
<feature type="binding site" evidence="11">
    <location>
        <position position="151"/>
    </location>
    <ligand>
        <name>Zn(2+)</name>
        <dbReference type="ChEBI" id="CHEBI:29105"/>
    </ligand>
</feature>
<dbReference type="Gene3D" id="3.40.50.880">
    <property type="match status" value="1"/>
</dbReference>
<evidence type="ECO:0000256" key="5">
    <source>
        <dbReference type="ARBA" id="ARBA00022801"/>
    </source>
</evidence>
<evidence type="ECO:0000256" key="7">
    <source>
        <dbReference type="ARBA" id="ARBA00023295"/>
    </source>
</evidence>
<dbReference type="EC" id="3.2.1.23" evidence="3 8"/>
<evidence type="ECO:0000259" key="12">
    <source>
        <dbReference type="Pfam" id="PF02449"/>
    </source>
</evidence>
<dbReference type="InterPro" id="IPR013529">
    <property type="entry name" value="Glyco_hydro_42_N"/>
</dbReference>
<feature type="binding site" evidence="11">
    <location>
        <position position="156"/>
    </location>
    <ligand>
        <name>Zn(2+)</name>
        <dbReference type="ChEBI" id="CHEBI:29105"/>
    </ligand>
</feature>
<comment type="caution">
    <text evidence="14">The sequence shown here is derived from an EMBL/GenBank/DDBJ whole genome shotgun (WGS) entry which is preliminary data.</text>
</comment>
<feature type="active site" description="Nucleophile" evidence="9">
    <location>
        <position position="304"/>
    </location>
</feature>
<dbReference type="InterPro" id="IPR017853">
    <property type="entry name" value="GH"/>
</dbReference>
<evidence type="ECO:0000259" key="13">
    <source>
        <dbReference type="Pfam" id="PF08532"/>
    </source>
</evidence>
<dbReference type="RefSeq" id="WP_029566458.1">
    <property type="nucleotide sequence ID" value="NZ_CP176757.1"/>
</dbReference>